<organism evidence="1">
    <name type="scientific">uncultured Caudovirales phage</name>
    <dbReference type="NCBI Taxonomy" id="2100421"/>
    <lineage>
        <taxon>Viruses</taxon>
        <taxon>Duplodnaviria</taxon>
        <taxon>Heunggongvirae</taxon>
        <taxon>Uroviricota</taxon>
        <taxon>Caudoviricetes</taxon>
        <taxon>Peduoviridae</taxon>
        <taxon>Maltschvirus</taxon>
        <taxon>Maltschvirus maltsch</taxon>
    </lineage>
</organism>
<reference evidence="1" key="1">
    <citation type="submission" date="2020-04" db="EMBL/GenBank/DDBJ databases">
        <authorList>
            <person name="Chiriac C."/>
            <person name="Salcher M."/>
            <person name="Ghai R."/>
            <person name="Kavagutti S V."/>
        </authorList>
    </citation>
    <scope>NUCLEOTIDE SEQUENCE</scope>
</reference>
<name>A0A6J5KJX2_9CAUD</name>
<sequence length="80" mass="9137">MSNTIIENTEHLLAYIISQADSGTKAWFNYPQQRIVGIYMCYELAKAHANTMTPEEVIEYVVKMNNLIYHKIVISGDKNG</sequence>
<accession>A0A6J5KJX2</accession>
<proteinExistence type="predicted"/>
<evidence type="ECO:0000313" key="1">
    <source>
        <dbReference type="EMBL" id="CAB4121442.1"/>
    </source>
</evidence>
<gene>
    <name evidence="1" type="ORF">UFOVP11_25</name>
</gene>
<protein>
    <submittedName>
        <fullName evidence="1">Uncharacterized protein</fullName>
    </submittedName>
</protein>
<dbReference type="EMBL" id="LR796147">
    <property type="protein sequence ID" value="CAB4121442.1"/>
    <property type="molecule type" value="Genomic_DNA"/>
</dbReference>